<evidence type="ECO:0000313" key="1">
    <source>
        <dbReference type="EMBL" id="CEG44487.1"/>
    </source>
</evidence>
<sequence length="68" mass="7653">MPQSFDNDSEDLLQCPPFACDSCSSYNIEQSQQIWEMYRDSTAISYLIVKLCRRLGILATALATSLLS</sequence>
<keyword evidence="2" id="KW-1185">Reference proteome</keyword>
<proteinExistence type="predicted"/>
<evidence type="ECO:0000313" key="2">
    <source>
        <dbReference type="Proteomes" id="UP000054928"/>
    </source>
</evidence>
<dbReference type="Proteomes" id="UP000054928">
    <property type="component" value="Unassembled WGS sequence"/>
</dbReference>
<dbReference type="EMBL" id="CCYD01001204">
    <property type="protein sequence ID" value="CEG44487.1"/>
    <property type="molecule type" value="Genomic_DNA"/>
</dbReference>
<dbReference type="RefSeq" id="XP_024580856.1">
    <property type="nucleotide sequence ID" value="XM_024730595.1"/>
</dbReference>
<organism evidence="1 2">
    <name type="scientific">Plasmopara halstedii</name>
    <name type="common">Downy mildew of sunflower</name>
    <dbReference type="NCBI Taxonomy" id="4781"/>
    <lineage>
        <taxon>Eukaryota</taxon>
        <taxon>Sar</taxon>
        <taxon>Stramenopiles</taxon>
        <taxon>Oomycota</taxon>
        <taxon>Peronosporomycetes</taxon>
        <taxon>Peronosporales</taxon>
        <taxon>Peronosporaceae</taxon>
        <taxon>Plasmopara</taxon>
    </lineage>
</organism>
<protein>
    <submittedName>
        <fullName evidence="1">Uncharacterized protein</fullName>
    </submittedName>
</protein>
<name>A0A0P1AUD0_PLAHL</name>
<dbReference type="GeneID" id="36395904"/>
<reference evidence="2" key="1">
    <citation type="submission" date="2014-09" db="EMBL/GenBank/DDBJ databases">
        <authorList>
            <person name="Sharma Rahul"/>
            <person name="Thines Marco"/>
        </authorList>
    </citation>
    <scope>NUCLEOTIDE SEQUENCE [LARGE SCALE GENOMIC DNA]</scope>
</reference>
<dbReference type="AlphaFoldDB" id="A0A0P1AUD0"/>
<accession>A0A0P1AUD0</accession>